<dbReference type="EMBL" id="JBHTKZ010000092">
    <property type="protein sequence ID" value="MFD1184425.1"/>
    <property type="molecule type" value="Genomic_DNA"/>
</dbReference>
<evidence type="ECO:0000256" key="2">
    <source>
        <dbReference type="SAM" id="SignalP"/>
    </source>
</evidence>
<reference evidence="4" key="1">
    <citation type="journal article" date="2019" name="Int. J. Syst. Evol. Microbiol.">
        <title>The Global Catalogue of Microorganisms (GCM) 10K type strain sequencing project: providing services to taxonomists for standard genome sequencing and annotation.</title>
        <authorList>
            <consortium name="The Broad Institute Genomics Platform"/>
            <consortium name="The Broad Institute Genome Sequencing Center for Infectious Disease"/>
            <person name="Wu L."/>
            <person name="Ma J."/>
        </authorList>
    </citation>
    <scope>NUCLEOTIDE SEQUENCE [LARGE SCALE GENOMIC DNA]</scope>
    <source>
        <strain evidence="4">CCUG 48216</strain>
    </source>
</reference>
<evidence type="ECO:0000313" key="3">
    <source>
        <dbReference type="EMBL" id="MFD1184425.1"/>
    </source>
</evidence>
<sequence>MLKKAGIILAILLGLVVTGQNAFAMEQPNVEVKVISPNQVKDYPGKETTVKAQVTNHTNQSIKDLVVYITMADMGKKWTVNLEDYSADKPEQIKELKPGESKEISLPIRFVYTSNYYLYVTAASAHSLDIYSSNGIPIEIMGNTKIDPTIIQVVSIGTPLIILAFVGVNFAKNRRKKLRKE</sequence>
<dbReference type="Proteomes" id="UP001597211">
    <property type="component" value="Unassembled WGS sequence"/>
</dbReference>
<evidence type="ECO:0000313" key="4">
    <source>
        <dbReference type="Proteomes" id="UP001597211"/>
    </source>
</evidence>
<keyword evidence="1" id="KW-0472">Membrane</keyword>
<keyword evidence="1" id="KW-1133">Transmembrane helix</keyword>
<proteinExistence type="predicted"/>
<dbReference type="InterPro" id="IPR013783">
    <property type="entry name" value="Ig-like_fold"/>
</dbReference>
<keyword evidence="4" id="KW-1185">Reference proteome</keyword>
<protein>
    <recommendedName>
        <fullName evidence="5">CARDB domain-containing protein</fullName>
    </recommendedName>
</protein>
<name>A0ABW3SIN0_9BACL</name>
<organism evidence="3 4">
    <name type="scientific">Paenibacillus timonensis</name>
    <dbReference type="NCBI Taxonomy" id="225915"/>
    <lineage>
        <taxon>Bacteria</taxon>
        <taxon>Bacillati</taxon>
        <taxon>Bacillota</taxon>
        <taxon>Bacilli</taxon>
        <taxon>Bacillales</taxon>
        <taxon>Paenibacillaceae</taxon>
        <taxon>Paenibacillus</taxon>
    </lineage>
</organism>
<evidence type="ECO:0008006" key="5">
    <source>
        <dbReference type="Google" id="ProtNLM"/>
    </source>
</evidence>
<evidence type="ECO:0000256" key="1">
    <source>
        <dbReference type="SAM" id="Phobius"/>
    </source>
</evidence>
<dbReference type="RefSeq" id="WP_031539324.1">
    <property type="nucleotide sequence ID" value="NZ_JAKSXN010000103.1"/>
</dbReference>
<keyword evidence="2" id="KW-0732">Signal</keyword>
<accession>A0ABW3SIN0</accession>
<comment type="caution">
    <text evidence="3">The sequence shown here is derived from an EMBL/GenBank/DDBJ whole genome shotgun (WGS) entry which is preliminary data.</text>
</comment>
<dbReference type="Gene3D" id="2.60.40.10">
    <property type="entry name" value="Immunoglobulins"/>
    <property type="match status" value="1"/>
</dbReference>
<keyword evidence="1" id="KW-0812">Transmembrane</keyword>
<feature type="signal peptide" evidence="2">
    <location>
        <begin position="1"/>
        <end position="24"/>
    </location>
</feature>
<gene>
    <name evidence="3" type="ORF">ACFQ2Z_24150</name>
</gene>
<feature type="transmembrane region" description="Helical" evidence="1">
    <location>
        <begin position="150"/>
        <end position="171"/>
    </location>
</feature>
<feature type="chain" id="PRO_5046715070" description="CARDB domain-containing protein" evidence="2">
    <location>
        <begin position="25"/>
        <end position="181"/>
    </location>
</feature>